<reference evidence="2" key="2">
    <citation type="journal article" date="2023" name="IMA Fungus">
        <title>Comparative genomic study of the Penicillium genus elucidates a diverse pangenome and 15 lateral gene transfer events.</title>
        <authorList>
            <person name="Petersen C."/>
            <person name="Sorensen T."/>
            <person name="Nielsen M.R."/>
            <person name="Sondergaard T.E."/>
            <person name="Sorensen J.L."/>
            <person name="Fitzpatrick D.A."/>
            <person name="Frisvad J.C."/>
            <person name="Nielsen K.L."/>
        </authorList>
    </citation>
    <scope>NUCLEOTIDE SEQUENCE</scope>
    <source>
        <strain evidence="2">IBT 20477</strain>
    </source>
</reference>
<protein>
    <submittedName>
        <fullName evidence="2">Uncharacterized protein</fullName>
    </submittedName>
</protein>
<dbReference type="EMBL" id="JAPQKQ010000006">
    <property type="protein sequence ID" value="KAJ5192367.1"/>
    <property type="molecule type" value="Genomic_DNA"/>
</dbReference>
<dbReference type="AlphaFoldDB" id="A0A9W9M9T2"/>
<reference evidence="2" key="1">
    <citation type="submission" date="2022-11" db="EMBL/GenBank/DDBJ databases">
        <authorList>
            <person name="Petersen C."/>
        </authorList>
    </citation>
    <scope>NUCLEOTIDE SEQUENCE</scope>
    <source>
        <strain evidence="2">IBT 20477</strain>
    </source>
</reference>
<feature type="region of interest" description="Disordered" evidence="1">
    <location>
        <begin position="1"/>
        <end position="28"/>
    </location>
</feature>
<sequence length="179" mass="19830">MTMVRQGTTIAKDLLTSDDPESRWNPQSQDAFSNYMGQVVDGWAKVSSLSLEQLFDGKPKSIKIVEEIMSNGKLVDGKFEREPPEDDGATDIDDLRTNIQKCFFGYSIPALWQASKSYAFIIDAGHACGGKELTDYLADDTMDATGACVDGQQYYLVYPDGDATVWKRVCYDHGPCSEV</sequence>
<evidence type="ECO:0000313" key="2">
    <source>
        <dbReference type="EMBL" id="KAJ5192367.1"/>
    </source>
</evidence>
<proteinExistence type="predicted"/>
<evidence type="ECO:0000313" key="3">
    <source>
        <dbReference type="Proteomes" id="UP001150942"/>
    </source>
</evidence>
<organism evidence="2 3">
    <name type="scientific">Penicillium cf. viridicatum</name>
    <dbReference type="NCBI Taxonomy" id="2972119"/>
    <lineage>
        <taxon>Eukaryota</taxon>
        <taxon>Fungi</taxon>
        <taxon>Dikarya</taxon>
        <taxon>Ascomycota</taxon>
        <taxon>Pezizomycotina</taxon>
        <taxon>Eurotiomycetes</taxon>
        <taxon>Eurotiomycetidae</taxon>
        <taxon>Eurotiales</taxon>
        <taxon>Aspergillaceae</taxon>
        <taxon>Penicillium</taxon>
    </lineage>
</organism>
<name>A0A9W9M9T2_9EURO</name>
<dbReference type="Proteomes" id="UP001150942">
    <property type="component" value="Unassembled WGS sequence"/>
</dbReference>
<gene>
    <name evidence="2" type="ORF">N7449_008509</name>
</gene>
<evidence type="ECO:0000256" key="1">
    <source>
        <dbReference type="SAM" id="MobiDB-lite"/>
    </source>
</evidence>
<dbReference type="OrthoDB" id="73875at2759"/>
<accession>A0A9W9M9T2</accession>
<comment type="caution">
    <text evidence="2">The sequence shown here is derived from an EMBL/GenBank/DDBJ whole genome shotgun (WGS) entry which is preliminary data.</text>
</comment>
<keyword evidence="3" id="KW-1185">Reference proteome</keyword>